<reference evidence="2" key="1">
    <citation type="submission" date="2025-08" db="UniProtKB">
        <authorList>
            <consortium name="Ensembl"/>
        </authorList>
    </citation>
    <scope>IDENTIFICATION</scope>
</reference>
<protein>
    <submittedName>
        <fullName evidence="2">Uncharacterized protein</fullName>
    </submittedName>
</protein>
<feature type="compositionally biased region" description="Basic and acidic residues" evidence="1">
    <location>
        <begin position="158"/>
        <end position="170"/>
    </location>
</feature>
<dbReference type="InParanoid" id="A0A3Q3KU62"/>
<name>A0A3Q3KU62_9TELE</name>
<reference evidence="2" key="2">
    <citation type="submission" date="2025-09" db="UniProtKB">
        <authorList>
            <consortium name="Ensembl"/>
        </authorList>
    </citation>
    <scope>IDENTIFICATION</scope>
</reference>
<dbReference type="Proteomes" id="UP000261640">
    <property type="component" value="Unplaced"/>
</dbReference>
<evidence type="ECO:0000313" key="3">
    <source>
        <dbReference type="Proteomes" id="UP000261640"/>
    </source>
</evidence>
<dbReference type="Ensembl" id="ENSMAMT00000005068.2">
    <property type="protein sequence ID" value="ENSMAMP00000004942.1"/>
    <property type="gene ID" value="ENSMAMG00000003330.2"/>
</dbReference>
<dbReference type="STRING" id="205130.ENSMAMP00000004942"/>
<evidence type="ECO:0000256" key="1">
    <source>
        <dbReference type="SAM" id="MobiDB-lite"/>
    </source>
</evidence>
<evidence type="ECO:0000313" key="2">
    <source>
        <dbReference type="Ensembl" id="ENSMAMP00000004942.1"/>
    </source>
</evidence>
<feature type="region of interest" description="Disordered" evidence="1">
    <location>
        <begin position="155"/>
        <end position="180"/>
    </location>
</feature>
<dbReference type="AlphaFoldDB" id="A0A3Q3KU62"/>
<proteinExistence type="predicted"/>
<accession>A0A3Q3KU62</accession>
<sequence length="180" mass="20663">MYTVQTVPCRAPVLQATLSDIQSCILTHCGWLLHLSNMAFRYYVEYWNFVHTSIPPYPQSNGLVEKSQLLTGRSNPPIYENLLKTSEGETVRKVKEQQKIKQKHAGNRMNDKASTWAQNATVKSEVHARSYTIQTEDGTILRRNRRDLLSPVTTDQVTKVDEQHMPEKASFETLDQVQDK</sequence>
<organism evidence="2 3">
    <name type="scientific">Mastacembelus armatus</name>
    <name type="common">zig-zag eel</name>
    <dbReference type="NCBI Taxonomy" id="205130"/>
    <lineage>
        <taxon>Eukaryota</taxon>
        <taxon>Metazoa</taxon>
        <taxon>Chordata</taxon>
        <taxon>Craniata</taxon>
        <taxon>Vertebrata</taxon>
        <taxon>Euteleostomi</taxon>
        <taxon>Actinopterygii</taxon>
        <taxon>Neopterygii</taxon>
        <taxon>Teleostei</taxon>
        <taxon>Neoteleostei</taxon>
        <taxon>Acanthomorphata</taxon>
        <taxon>Anabantaria</taxon>
        <taxon>Synbranchiformes</taxon>
        <taxon>Mastacembelidae</taxon>
        <taxon>Mastacembelus</taxon>
    </lineage>
</organism>
<keyword evidence="3" id="KW-1185">Reference proteome</keyword>